<gene>
    <name evidence="1" type="ORF">BDV37DRAFT_286556</name>
</gene>
<organism evidence="1 2">
    <name type="scientific">Aspergillus pseudonomiae</name>
    <dbReference type="NCBI Taxonomy" id="1506151"/>
    <lineage>
        <taxon>Eukaryota</taxon>
        <taxon>Fungi</taxon>
        <taxon>Dikarya</taxon>
        <taxon>Ascomycota</taxon>
        <taxon>Pezizomycotina</taxon>
        <taxon>Eurotiomycetes</taxon>
        <taxon>Eurotiomycetidae</taxon>
        <taxon>Eurotiales</taxon>
        <taxon>Aspergillaceae</taxon>
        <taxon>Aspergillus</taxon>
        <taxon>Aspergillus subgen. Circumdati</taxon>
    </lineage>
</organism>
<dbReference type="Proteomes" id="UP000325579">
    <property type="component" value="Unassembled WGS sequence"/>
</dbReference>
<dbReference type="RefSeq" id="XP_031937869.1">
    <property type="nucleotide sequence ID" value="XM_032087941.1"/>
</dbReference>
<sequence length="649" mass="73949">MASTSESIYRPLDPSRPEIRLLRLHPRQTASPDESLQLTMFTTSLHDQKYFALSYVWGEDTPNNPITINGHSAPVTKNLFEFLLHYRDLTEANSTWELADMLFWVDAICINQEDIPEKNSQVLQMSSIYRSADAVLSWLGVEADDSDYAIEVMIDITGRVAASLDGDDPLSWMAPSQTELWQRNSDGDEMGNKFWDGIVQLVRRSYWTRAWIVQEIVLARKVTMLCGMRSFQFQDLVAIGTWIMRLRPYECPSFVHMNIWLYLSTPLYQENYGPAQVMKYAEIIRLVEEAASTETFNTAYNWKKILIATQTAQASDPRDKLYSMASMLRHGVTPNYSISAEETFCKFAKMCLEADGRLDILLFAGHGFVNDKTEVLGHHLFLPSWVPNWDLLSKARMWTPVPAQMASFDADGFMLKQNIPPLSCYENTLEAPGTHLSEVSTHVYFWGDTKSFAQFWIDYIEAHKDQRDDRGVRVFLTIIRLLLFDQVPDSDMQLGLNPEPSVLERAIAYMSFVLLNMDVGSAKFLQDTRTIQYLDQPIDGTRLRRLLDSDSSKHWSMSSLAQLSSSFIVLRMCYAFFETSQGHRGWGPPGTCKGDIIGILFGCETPVVLRKIDSHYIYIGACYVVGIMDGDPLAGIEKGSPRIKRFKIV</sequence>
<dbReference type="Pfam" id="PF06985">
    <property type="entry name" value="HET"/>
    <property type="match status" value="1"/>
</dbReference>
<name>A0A5N6IGN9_9EURO</name>
<keyword evidence="2" id="KW-1185">Reference proteome</keyword>
<accession>A0A5N7D2B9</accession>
<dbReference type="AlphaFoldDB" id="A0A5N6IGN9"/>
<dbReference type="PANTHER" id="PTHR24148:SF73">
    <property type="entry name" value="HET DOMAIN PROTEIN (AFU_ORTHOLOGUE AFUA_8G01020)"/>
    <property type="match status" value="1"/>
</dbReference>
<accession>A0A5N6IGN9</accession>
<dbReference type="InterPro" id="IPR010730">
    <property type="entry name" value="HET"/>
</dbReference>
<evidence type="ECO:0000313" key="2">
    <source>
        <dbReference type="Proteomes" id="UP000325579"/>
    </source>
</evidence>
<dbReference type="InterPro" id="IPR052895">
    <property type="entry name" value="HetReg/Transcr_Mod"/>
</dbReference>
<dbReference type="EMBL" id="ML736814">
    <property type="protein sequence ID" value="KAE8400550.1"/>
    <property type="molecule type" value="Genomic_DNA"/>
</dbReference>
<dbReference type="PANTHER" id="PTHR24148">
    <property type="entry name" value="ANKYRIN REPEAT DOMAIN-CONTAINING PROTEIN 39 HOMOLOG-RELATED"/>
    <property type="match status" value="1"/>
</dbReference>
<dbReference type="OrthoDB" id="4850726at2759"/>
<dbReference type="Pfam" id="PF26639">
    <property type="entry name" value="Het-6_barrel"/>
    <property type="match status" value="1"/>
</dbReference>
<evidence type="ECO:0000313" key="1">
    <source>
        <dbReference type="EMBL" id="KAE8400550.1"/>
    </source>
</evidence>
<protein>
    <submittedName>
        <fullName evidence="1">Heterokaryon incompatibility protein-domain-containing protein</fullName>
    </submittedName>
</protein>
<reference evidence="1 2" key="1">
    <citation type="submission" date="2019-04" db="EMBL/GenBank/DDBJ databases">
        <authorList>
            <consortium name="DOE Joint Genome Institute"/>
            <person name="Mondo S."/>
            <person name="Kjaerbolling I."/>
            <person name="Vesth T."/>
            <person name="Frisvad J.C."/>
            <person name="Nybo J.L."/>
            <person name="Theobald S."/>
            <person name="Kildgaard S."/>
            <person name="Isbrandt T."/>
            <person name="Kuo A."/>
            <person name="Sato A."/>
            <person name="Lyhne E.K."/>
            <person name="Kogle M.E."/>
            <person name="Wiebenga A."/>
            <person name="Kun R.S."/>
            <person name="Lubbers R.J."/>
            <person name="Makela M.R."/>
            <person name="Barry K."/>
            <person name="Chovatia M."/>
            <person name="Clum A."/>
            <person name="Daum C."/>
            <person name="Haridas S."/>
            <person name="He G."/>
            <person name="LaButti K."/>
            <person name="Lipzen A."/>
            <person name="Riley R."/>
            <person name="Salamov A."/>
            <person name="Simmons B.A."/>
            <person name="Magnuson J.K."/>
            <person name="Henrissat B."/>
            <person name="Mortensen U.H."/>
            <person name="Larsen T.O."/>
            <person name="Devries R.P."/>
            <person name="Grigoriev I.V."/>
            <person name="Machida M."/>
            <person name="Baker S.E."/>
            <person name="Andersen M.R."/>
            <person name="Cantor M.N."/>
            <person name="Hua S.X."/>
        </authorList>
    </citation>
    <scope>NUCLEOTIDE SEQUENCE [LARGE SCALE GENOMIC DNA]</scope>
    <source>
        <strain evidence="1 2">CBS 119388</strain>
    </source>
</reference>
<dbReference type="GeneID" id="43672632"/>
<proteinExistence type="predicted"/>